<proteinExistence type="predicted"/>
<evidence type="ECO:0000313" key="3">
    <source>
        <dbReference type="Proteomes" id="UP000054783"/>
    </source>
</evidence>
<gene>
    <name evidence="2" type="ORF">T12_8282</name>
</gene>
<comment type="caution">
    <text evidence="2">The sequence shown here is derived from an EMBL/GenBank/DDBJ whole genome shotgun (WGS) entry which is preliminary data.</text>
</comment>
<name>A0A0V1A086_9BILA</name>
<dbReference type="AlphaFoldDB" id="A0A0V1A086"/>
<organism evidence="2 3">
    <name type="scientific">Trichinella patagoniensis</name>
    <dbReference type="NCBI Taxonomy" id="990121"/>
    <lineage>
        <taxon>Eukaryota</taxon>
        <taxon>Metazoa</taxon>
        <taxon>Ecdysozoa</taxon>
        <taxon>Nematoda</taxon>
        <taxon>Enoplea</taxon>
        <taxon>Dorylaimia</taxon>
        <taxon>Trichinellida</taxon>
        <taxon>Trichinellidae</taxon>
        <taxon>Trichinella</taxon>
    </lineage>
</organism>
<evidence type="ECO:0000256" key="1">
    <source>
        <dbReference type="SAM" id="MobiDB-lite"/>
    </source>
</evidence>
<dbReference type="EMBL" id="JYDQ01000049">
    <property type="protein sequence ID" value="KRY18267.1"/>
    <property type="molecule type" value="Genomic_DNA"/>
</dbReference>
<reference evidence="2 3" key="1">
    <citation type="submission" date="2015-01" db="EMBL/GenBank/DDBJ databases">
        <title>Evolution of Trichinella species and genotypes.</title>
        <authorList>
            <person name="Korhonen P.K."/>
            <person name="Edoardo P."/>
            <person name="Giuseppe L.R."/>
            <person name="Gasser R.B."/>
        </authorList>
    </citation>
    <scope>NUCLEOTIDE SEQUENCE [LARGE SCALE GENOMIC DNA]</scope>
    <source>
        <strain evidence="2">ISS2496</strain>
    </source>
</reference>
<protein>
    <submittedName>
        <fullName evidence="2">Uncharacterized protein</fullName>
    </submittedName>
</protein>
<sequence length="83" mass="9387">MVPGGRRRRRNNTRPAGQIAISASGGLDWAKRDPLWRLRMTVYAPYNGCLRHCASRRSRGTSKKSPDGRIRRTIAARSRKPKA</sequence>
<accession>A0A0V1A086</accession>
<evidence type="ECO:0000313" key="2">
    <source>
        <dbReference type="EMBL" id="KRY18267.1"/>
    </source>
</evidence>
<dbReference type="Proteomes" id="UP000054783">
    <property type="component" value="Unassembled WGS sequence"/>
</dbReference>
<keyword evidence="3" id="KW-1185">Reference proteome</keyword>
<feature type="compositionally biased region" description="Basic residues" evidence="1">
    <location>
        <begin position="71"/>
        <end position="83"/>
    </location>
</feature>
<feature type="region of interest" description="Disordered" evidence="1">
    <location>
        <begin position="55"/>
        <end position="83"/>
    </location>
</feature>